<dbReference type="InterPro" id="IPR001547">
    <property type="entry name" value="Glyco_hydro_5"/>
</dbReference>
<dbReference type="SUPFAM" id="SSF51445">
    <property type="entry name" value="(Trans)glycosidases"/>
    <property type="match status" value="1"/>
</dbReference>
<dbReference type="GO" id="GO:0000272">
    <property type="term" value="P:polysaccharide catabolic process"/>
    <property type="evidence" value="ECO:0007669"/>
    <property type="project" value="InterPro"/>
</dbReference>
<keyword evidence="6" id="KW-0732">Signal</keyword>
<dbReference type="Pfam" id="PF26410">
    <property type="entry name" value="GH5_mannosidase"/>
    <property type="match status" value="1"/>
</dbReference>
<feature type="domain" description="Glycoside hydrolase family 5" evidence="7">
    <location>
        <begin position="38"/>
        <end position="254"/>
    </location>
</feature>
<evidence type="ECO:0000313" key="9">
    <source>
        <dbReference type="Proteomes" id="UP000634136"/>
    </source>
</evidence>
<keyword evidence="4" id="KW-0378">Hydrolase</keyword>
<dbReference type="Gene3D" id="3.20.20.80">
    <property type="entry name" value="Glycosidases"/>
    <property type="match status" value="1"/>
</dbReference>
<dbReference type="GO" id="GO:0016985">
    <property type="term" value="F:mannan endo-1,4-beta-mannosidase activity"/>
    <property type="evidence" value="ECO:0007669"/>
    <property type="project" value="UniProtKB-EC"/>
</dbReference>
<reference evidence="8" key="1">
    <citation type="submission" date="2020-09" db="EMBL/GenBank/DDBJ databases">
        <title>Genome-Enabled Discovery of Anthraquinone Biosynthesis in Senna tora.</title>
        <authorList>
            <person name="Kang S.-H."/>
            <person name="Pandey R.P."/>
            <person name="Lee C.-M."/>
            <person name="Sim J.-S."/>
            <person name="Jeong J.-T."/>
            <person name="Choi B.-S."/>
            <person name="Jung M."/>
            <person name="Ginzburg D."/>
            <person name="Zhao K."/>
            <person name="Won S.Y."/>
            <person name="Oh T.-J."/>
            <person name="Yu Y."/>
            <person name="Kim N.-H."/>
            <person name="Lee O.R."/>
            <person name="Lee T.-H."/>
            <person name="Bashyal P."/>
            <person name="Kim T.-S."/>
            <person name="Lee W.-H."/>
            <person name="Kawkins C."/>
            <person name="Kim C.-K."/>
            <person name="Kim J.S."/>
            <person name="Ahn B.O."/>
            <person name="Rhee S.Y."/>
            <person name="Sohng J.K."/>
        </authorList>
    </citation>
    <scope>NUCLEOTIDE SEQUENCE</scope>
    <source>
        <tissue evidence="8">Leaf</tissue>
    </source>
</reference>
<dbReference type="PANTHER" id="PTHR31451:SF53">
    <property type="entry name" value="MANNAN ENDO-1,4-BETA-MANNOSIDASE"/>
    <property type="match status" value="1"/>
</dbReference>
<organism evidence="8 9">
    <name type="scientific">Senna tora</name>
    <dbReference type="NCBI Taxonomy" id="362788"/>
    <lineage>
        <taxon>Eukaryota</taxon>
        <taxon>Viridiplantae</taxon>
        <taxon>Streptophyta</taxon>
        <taxon>Embryophyta</taxon>
        <taxon>Tracheophyta</taxon>
        <taxon>Spermatophyta</taxon>
        <taxon>Magnoliopsida</taxon>
        <taxon>eudicotyledons</taxon>
        <taxon>Gunneridae</taxon>
        <taxon>Pentapetalae</taxon>
        <taxon>rosids</taxon>
        <taxon>fabids</taxon>
        <taxon>Fabales</taxon>
        <taxon>Fabaceae</taxon>
        <taxon>Caesalpinioideae</taxon>
        <taxon>Cassia clade</taxon>
        <taxon>Senna</taxon>
    </lineage>
</organism>
<feature type="chain" id="PRO_5032737141" description="mannan endo-1,4-beta-mannosidase" evidence="6">
    <location>
        <begin position="22"/>
        <end position="349"/>
    </location>
</feature>
<comment type="similarity">
    <text evidence="2">Belongs to the glycosyl hydrolase 5 (cellulase A) family.</text>
</comment>
<sequence>MFNNVFVGVLLVVTLVVTCEARVLLEDTTNYSLPSADEFVQRKGTEFVLNNSEFFFNGFNAYWMMHVGVDPTQRHKVSNVFREASSIGLTVCRTWAFSDGGDRALQISPGLYDELVFQALDFVVAEARKYQVKLILSLVNNYNDFGGRPQYVEWAKNASVAVQNDDDFYTNPIIKDYYKNHVKKVLTRMNTITNITYKDDPTIFAWELINEPRCKVDYSGITVNEWVEEMAPYVKSIDNNHLLEVGMEGFYGDSIPDRNQYNPEFGMSKKKEGYNISARDSFMNAVYSRIYSLAIDGGTFSGALVWQLMDEGMDSYFDGYEIVLSQNNSTTTVLNQQSYKMIQLDTIHH</sequence>
<protein>
    <recommendedName>
        <fullName evidence="3">mannan endo-1,4-beta-mannosidase</fullName>
        <ecNumber evidence="3">3.2.1.78</ecNumber>
    </recommendedName>
</protein>
<dbReference type="InterPro" id="IPR045053">
    <property type="entry name" value="MAN-like"/>
</dbReference>
<evidence type="ECO:0000256" key="6">
    <source>
        <dbReference type="SAM" id="SignalP"/>
    </source>
</evidence>
<evidence type="ECO:0000256" key="3">
    <source>
        <dbReference type="ARBA" id="ARBA00012706"/>
    </source>
</evidence>
<dbReference type="AlphaFoldDB" id="A0A834WJ22"/>
<evidence type="ECO:0000256" key="4">
    <source>
        <dbReference type="ARBA" id="ARBA00022801"/>
    </source>
</evidence>
<evidence type="ECO:0000256" key="5">
    <source>
        <dbReference type="ARBA" id="ARBA00023295"/>
    </source>
</evidence>
<dbReference type="PANTHER" id="PTHR31451">
    <property type="match status" value="1"/>
</dbReference>
<feature type="signal peptide" evidence="6">
    <location>
        <begin position="1"/>
        <end position="21"/>
    </location>
</feature>
<comment type="caution">
    <text evidence="8">The sequence shown here is derived from an EMBL/GenBank/DDBJ whole genome shotgun (WGS) entry which is preliminary data.</text>
</comment>
<keyword evidence="5" id="KW-0326">Glycosidase</keyword>
<evidence type="ECO:0000256" key="1">
    <source>
        <dbReference type="ARBA" id="ARBA00001678"/>
    </source>
</evidence>
<comment type="catalytic activity">
    <reaction evidence="1">
        <text>Random hydrolysis of (1-&gt;4)-beta-D-mannosidic linkages in mannans, galactomannans and glucomannans.</text>
        <dbReference type="EC" id="3.2.1.78"/>
    </reaction>
</comment>
<dbReference type="Proteomes" id="UP000634136">
    <property type="component" value="Unassembled WGS sequence"/>
</dbReference>
<evidence type="ECO:0000259" key="7">
    <source>
        <dbReference type="Pfam" id="PF26410"/>
    </source>
</evidence>
<dbReference type="OrthoDB" id="1404838at2759"/>
<name>A0A834WJ22_9FABA</name>
<keyword evidence="9" id="KW-1185">Reference proteome</keyword>
<evidence type="ECO:0000256" key="2">
    <source>
        <dbReference type="ARBA" id="ARBA00005641"/>
    </source>
</evidence>
<dbReference type="EMBL" id="JAAIUW010000007">
    <property type="protein sequence ID" value="KAF7824945.1"/>
    <property type="molecule type" value="Genomic_DNA"/>
</dbReference>
<dbReference type="EC" id="3.2.1.78" evidence="3"/>
<proteinExistence type="inferred from homology"/>
<accession>A0A834WJ22</accession>
<dbReference type="InterPro" id="IPR017853">
    <property type="entry name" value="GH"/>
</dbReference>
<evidence type="ECO:0000313" key="8">
    <source>
        <dbReference type="EMBL" id="KAF7824945.1"/>
    </source>
</evidence>
<gene>
    <name evidence="8" type="ORF">G2W53_023089</name>
</gene>